<protein>
    <recommendedName>
        <fullName evidence="3">MarR family transcriptional regulator</fullName>
    </recommendedName>
</protein>
<comment type="caution">
    <text evidence="1">The sequence shown here is derived from an EMBL/GenBank/DDBJ whole genome shotgun (WGS) entry which is preliminary data.</text>
</comment>
<dbReference type="EMBL" id="JBBBDM010000002">
    <property type="protein sequence ID" value="MEI5686671.1"/>
    <property type="molecule type" value="Genomic_DNA"/>
</dbReference>
<organism evidence="1 2">
    <name type="scientific">Sphingomonas kyungheensis</name>
    <dbReference type="NCBI Taxonomy" id="1069987"/>
    <lineage>
        <taxon>Bacteria</taxon>
        <taxon>Pseudomonadati</taxon>
        <taxon>Pseudomonadota</taxon>
        <taxon>Alphaproteobacteria</taxon>
        <taxon>Sphingomonadales</taxon>
        <taxon>Sphingomonadaceae</taxon>
        <taxon>Sphingomonas</taxon>
    </lineage>
</organism>
<dbReference type="RefSeq" id="WP_271300471.1">
    <property type="nucleotide sequence ID" value="NZ_JBBBDM010000002.1"/>
</dbReference>
<evidence type="ECO:0008006" key="3">
    <source>
        <dbReference type="Google" id="ProtNLM"/>
    </source>
</evidence>
<sequence length="156" mass="17113">MTPDIRLWRWPERDRESHERLAAAISRLRALVALGRGEIVATALTGPEEPDDAERARALLAQRRCRNAAAGSLAELFGEPGWDLLLILFIAYEEGRVIDGRTLLAEAGVRPTVGRRWLLALAARDVIRCDPHAPEACPVALTDEGVMLTLRCIAAA</sequence>
<name>A0ABU8H103_9SPHN</name>
<evidence type="ECO:0000313" key="1">
    <source>
        <dbReference type="EMBL" id="MEI5686671.1"/>
    </source>
</evidence>
<gene>
    <name evidence="1" type="ORF">V8201_06220</name>
</gene>
<keyword evidence="2" id="KW-1185">Reference proteome</keyword>
<accession>A0ABU8H103</accession>
<dbReference type="Proteomes" id="UP001367771">
    <property type="component" value="Unassembled WGS sequence"/>
</dbReference>
<reference evidence="1 2" key="1">
    <citation type="journal article" date="2013" name="Int. J. Syst. Evol. Microbiol.">
        <title>Sphingomonas kyungheensis sp. nov., a bacterium with ginsenoside-converting activity isolated from soil of a ginseng field.</title>
        <authorList>
            <person name="Son H.M."/>
            <person name="Yang J.E."/>
            <person name="Park Y."/>
            <person name="Han C.K."/>
            <person name="Kim S.G."/>
            <person name="Kook M."/>
            <person name="Yi T.H."/>
        </authorList>
    </citation>
    <scope>NUCLEOTIDE SEQUENCE [LARGE SCALE GENOMIC DNA]</scope>
    <source>
        <strain evidence="1 2">LMG 26582</strain>
    </source>
</reference>
<proteinExistence type="predicted"/>
<evidence type="ECO:0000313" key="2">
    <source>
        <dbReference type="Proteomes" id="UP001367771"/>
    </source>
</evidence>